<dbReference type="PROSITE" id="PS51078">
    <property type="entry name" value="ICLR_ED"/>
    <property type="match status" value="1"/>
</dbReference>
<dbReference type="Gene3D" id="1.10.10.10">
    <property type="entry name" value="Winged helix-like DNA-binding domain superfamily/Winged helix DNA-binding domain"/>
    <property type="match status" value="1"/>
</dbReference>
<protein>
    <submittedName>
        <fullName evidence="6">IclR family transcriptional regulator</fullName>
    </submittedName>
</protein>
<evidence type="ECO:0000256" key="2">
    <source>
        <dbReference type="ARBA" id="ARBA00023125"/>
    </source>
</evidence>
<evidence type="ECO:0000256" key="3">
    <source>
        <dbReference type="ARBA" id="ARBA00023163"/>
    </source>
</evidence>
<keyword evidence="3" id="KW-0804">Transcription</keyword>
<dbReference type="SUPFAM" id="SSF46785">
    <property type="entry name" value="Winged helix' DNA-binding domain"/>
    <property type="match status" value="1"/>
</dbReference>
<dbReference type="PANTHER" id="PTHR30136:SF24">
    <property type="entry name" value="HTH-TYPE TRANSCRIPTIONAL REPRESSOR ALLR"/>
    <property type="match status" value="1"/>
</dbReference>
<evidence type="ECO:0000259" key="5">
    <source>
        <dbReference type="PROSITE" id="PS51078"/>
    </source>
</evidence>
<dbReference type="Pfam" id="PF01614">
    <property type="entry name" value="IclR_C"/>
    <property type="match status" value="1"/>
</dbReference>
<dbReference type="Proteomes" id="UP001299970">
    <property type="component" value="Unassembled WGS sequence"/>
</dbReference>
<dbReference type="PANTHER" id="PTHR30136">
    <property type="entry name" value="HELIX-TURN-HELIX TRANSCRIPTIONAL REGULATOR, ICLR FAMILY"/>
    <property type="match status" value="1"/>
</dbReference>
<dbReference type="InterPro" id="IPR014757">
    <property type="entry name" value="Tscrpt_reg_IclR_C"/>
</dbReference>
<evidence type="ECO:0000259" key="4">
    <source>
        <dbReference type="PROSITE" id="PS51077"/>
    </source>
</evidence>
<accession>A0ABS9TR44</accession>
<dbReference type="EMBL" id="JAKXMK010000035">
    <property type="protein sequence ID" value="MCH6170691.1"/>
    <property type="molecule type" value="Genomic_DNA"/>
</dbReference>
<dbReference type="InterPro" id="IPR036388">
    <property type="entry name" value="WH-like_DNA-bd_sf"/>
</dbReference>
<dbReference type="InterPro" id="IPR050707">
    <property type="entry name" value="HTH_MetabolicPath_Reg"/>
</dbReference>
<reference evidence="6 7" key="1">
    <citation type="submission" date="2022-03" db="EMBL/GenBank/DDBJ databases">
        <title>Pseudonocardia alaer sp. nov., a novel actinomycete isolated from reed forest soil.</title>
        <authorList>
            <person name="Wang L."/>
        </authorList>
    </citation>
    <scope>NUCLEOTIDE SEQUENCE [LARGE SCALE GENOMIC DNA]</scope>
    <source>
        <strain evidence="6 7">Y-16303</strain>
    </source>
</reference>
<proteinExistence type="predicted"/>
<dbReference type="InterPro" id="IPR036390">
    <property type="entry name" value="WH_DNA-bd_sf"/>
</dbReference>
<feature type="domain" description="IclR-ED" evidence="5">
    <location>
        <begin position="71"/>
        <end position="250"/>
    </location>
</feature>
<dbReference type="Pfam" id="PF09339">
    <property type="entry name" value="HTH_IclR"/>
    <property type="match status" value="1"/>
</dbReference>
<dbReference type="PROSITE" id="PS51077">
    <property type="entry name" value="HTH_ICLR"/>
    <property type="match status" value="1"/>
</dbReference>
<dbReference type="RefSeq" id="WP_241041494.1">
    <property type="nucleotide sequence ID" value="NZ_BAAAJF010000060.1"/>
</dbReference>
<dbReference type="SMART" id="SM00346">
    <property type="entry name" value="HTH_ICLR"/>
    <property type="match status" value="1"/>
</dbReference>
<name>A0ABS9TR44_9PSEU</name>
<keyword evidence="7" id="KW-1185">Reference proteome</keyword>
<dbReference type="Gene3D" id="3.30.450.40">
    <property type="match status" value="1"/>
</dbReference>
<keyword evidence="2" id="KW-0238">DNA-binding</keyword>
<sequence length="259" mass="27341">MGDSAHAGRSVLGRALAVLESFSDENPELTLGEIAAATGLASATAHRLVAELVEWGALERPARGRYRIGIRLWELGALAPVPRTLRDSALPVMQDLAAVTGHVVHLVVLDGHEALFVERLAGHSHVHVRSRVGGRLPLHASGPGKIMLAHARAEFVDEVVARGLPRLAAGTITDPRRLRQALAEVRSTGYCLSRNEMTDGASSVAAPITGPSGDVVASIAVVVPSSTENLQRLVPAVRIGAGTVTRALRPRSPLGERNR</sequence>
<gene>
    <name evidence="6" type="ORF">MMF94_33730</name>
</gene>
<evidence type="ECO:0000313" key="6">
    <source>
        <dbReference type="EMBL" id="MCH6170691.1"/>
    </source>
</evidence>
<dbReference type="InterPro" id="IPR005471">
    <property type="entry name" value="Tscrpt_reg_IclR_N"/>
</dbReference>
<evidence type="ECO:0000256" key="1">
    <source>
        <dbReference type="ARBA" id="ARBA00023015"/>
    </source>
</evidence>
<evidence type="ECO:0000313" key="7">
    <source>
        <dbReference type="Proteomes" id="UP001299970"/>
    </source>
</evidence>
<feature type="domain" description="HTH iclR-type" evidence="4">
    <location>
        <begin position="9"/>
        <end position="70"/>
    </location>
</feature>
<dbReference type="InterPro" id="IPR029016">
    <property type="entry name" value="GAF-like_dom_sf"/>
</dbReference>
<keyword evidence="1" id="KW-0805">Transcription regulation</keyword>
<dbReference type="SUPFAM" id="SSF55781">
    <property type="entry name" value="GAF domain-like"/>
    <property type="match status" value="1"/>
</dbReference>
<comment type="caution">
    <text evidence="6">The sequence shown here is derived from an EMBL/GenBank/DDBJ whole genome shotgun (WGS) entry which is preliminary data.</text>
</comment>
<organism evidence="6 7">
    <name type="scientific">Pseudonocardia alaniniphila</name>
    <dbReference type="NCBI Taxonomy" id="75291"/>
    <lineage>
        <taxon>Bacteria</taxon>
        <taxon>Bacillati</taxon>
        <taxon>Actinomycetota</taxon>
        <taxon>Actinomycetes</taxon>
        <taxon>Pseudonocardiales</taxon>
        <taxon>Pseudonocardiaceae</taxon>
        <taxon>Pseudonocardia</taxon>
    </lineage>
</organism>